<feature type="domain" description="FAD-binding" evidence="3">
    <location>
        <begin position="5"/>
        <end position="163"/>
    </location>
</feature>
<dbReference type="PANTHER" id="PTHR13789">
    <property type="entry name" value="MONOOXYGENASE"/>
    <property type="match status" value="1"/>
</dbReference>
<name>A0A427TSZ6_9BACI</name>
<protein>
    <recommendedName>
        <fullName evidence="3">FAD-binding domain-containing protein</fullName>
    </recommendedName>
</protein>
<dbReference type="PRINTS" id="PR00420">
    <property type="entry name" value="RNGMNOXGNASE"/>
</dbReference>
<dbReference type="PANTHER" id="PTHR13789:SF309">
    <property type="entry name" value="PUTATIVE (AFU_ORTHOLOGUE AFUA_6G14510)-RELATED"/>
    <property type="match status" value="1"/>
</dbReference>
<dbReference type="InterPro" id="IPR050493">
    <property type="entry name" value="FAD-dep_Monooxygenase_BioMet"/>
</dbReference>
<dbReference type="InterPro" id="IPR002938">
    <property type="entry name" value="FAD-bd"/>
</dbReference>
<dbReference type="AlphaFoldDB" id="A0A427TSZ6"/>
<dbReference type="RefSeq" id="WP_125479710.1">
    <property type="nucleotide sequence ID" value="NZ_RSFW01000011.1"/>
</dbReference>
<dbReference type="EMBL" id="RSFW01000011">
    <property type="protein sequence ID" value="RSD27538.1"/>
    <property type="molecule type" value="Genomic_DNA"/>
</dbReference>
<keyword evidence="2" id="KW-0503">Monooxygenase</keyword>
<accession>A0A427TSZ6</accession>
<dbReference type="OrthoDB" id="9766816at2"/>
<dbReference type="SUPFAM" id="SSF51905">
    <property type="entry name" value="FAD/NAD(P)-binding domain"/>
    <property type="match status" value="1"/>
</dbReference>
<evidence type="ECO:0000256" key="1">
    <source>
        <dbReference type="ARBA" id="ARBA00023002"/>
    </source>
</evidence>
<reference evidence="5" key="1">
    <citation type="submission" date="2018-12" db="EMBL/GenBank/DDBJ databases">
        <title>Bacillus chawlae sp. nov., Bacillus glennii sp. nov., and Bacillus saganii sp. nov. Isolated from the Vehicle Assembly Building at Kennedy Space Center where the Viking Spacecraft were Assembled.</title>
        <authorList>
            <person name="Seuylemezian A."/>
            <person name="Vaishampayan P."/>
        </authorList>
    </citation>
    <scope>NUCLEOTIDE SEQUENCE [LARGE SCALE GENOMIC DNA]</scope>
    <source>
        <strain evidence="5">DSM 13966</strain>
    </source>
</reference>
<keyword evidence="1" id="KW-0560">Oxidoreductase</keyword>
<sequence>MVQAEFAIIGGGISGLSTALALQRKGFRAEVYEQASGMNAPDTGIVLCGNAVRAFYILGLGPKLLEYGLASDICQLKSHSGELIAEFNYDAPTHIPNYLFIQRSVLHTLLADALLPGSLHFNKLLIDLKQDQHKIHVSFQDGSQAVSDFVIGCDGADSRIRSQYMPDGKLHYTGYVCWRGIVEAPSIEPIMYSETWGPRGRFGIAPMPGNRLYWYVFKKS</sequence>
<dbReference type="Gene3D" id="3.50.50.60">
    <property type="entry name" value="FAD/NAD(P)-binding domain"/>
    <property type="match status" value="1"/>
</dbReference>
<dbReference type="Pfam" id="PF01494">
    <property type="entry name" value="FAD_binding_3"/>
    <property type="match status" value="1"/>
</dbReference>
<dbReference type="GO" id="GO:0004497">
    <property type="term" value="F:monooxygenase activity"/>
    <property type="evidence" value="ECO:0007669"/>
    <property type="project" value="UniProtKB-KW"/>
</dbReference>
<gene>
    <name evidence="4" type="ORF">EJA10_09220</name>
</gene>
<dbReference type="GO" id="GO:0071949">
    <property type="term" value="F:FAD binding"/>
    <property type="evidence" value="ECO:0007669"/>
    <property type="project" value="InterPro"/>
</dbReference>
<evidence type="ECO:0000256" key="2">
    <source>
        <dbReference type="ARBA" id="ARBA00023033"/>
    </source>
</evidence>
<evidence type="ECO:0000313" key="4">
    <source>
        <dbReference type="EMBL" id="RSD27538.1"/>
    </source>
</evidence>
<dbReference type="InterPro" id="IPR036188">
    <property type="entry name" value="FAD/NAD-bd_sf"/>
</dbReference>
<organism evidence="4 5">
    <name type="scientific">Mesobacillus subterraneus</name>
    <dbReference type="NCBI Taxonomy" id="285983"/>
    <lineage>
        <taxon>Bacteria</taxon>
        <taxon>Bacillati</taxon>
        <taxon>Bacillota</taxon>
        <taxon>Bacilli</taxon>
        <taxon>Bacillales</taxon>
        <taxon>Bacillaceae</taxon>
        <taxon>Mesobacillus</taxon>
    </lineage>
</organism>
<evidence type="ECO:0000313" key="5">
    <source>
        <dbReference type="Proteomes" id="UP000279911"/>
    </source>
</evidence>
<proteinExistence type="predicted"/>
<evidence type="ECO:0000259" key="3">
    <source>
        <dbReference type="Pfam" id="PF01494"/>
    </source>
</evidence>
<dbReference type="Proteomes" id="UP000279911">
    <property type="component" value="Unassembled WGS sequence"/>
</dbReference>
<comment type="caution">
    <text evidence="4">The sequence shown here is derived from an EMBL/GenBank/DDBJ whole genome shotgun (WGS) entry which is preliminary data.</text>
</comment>